<evidence type="ECO:0000256" key="5">
    <source>
        <dbReference type="SAM" id="SignalP"/>
    </source>
</evidence>
<reference evidence="7 8" key="1">
    <citation type="submission" date="2019-02" db="EMBL/GenBank/DDBJ databases">
        <title>Deep-cultivation of Planctomycetes and their phenomic and genomic characterization uncovers novel biology.</title>
        <authorList>
            <person name="Wiegand S."/>
            <person name="Jogler M."/>
            <person name="Boedeker C."/>
            <person name="Pinto D."/>
            <person name="Vollmers J."/>
            <person name="Rivas-Marin E."/>
            <person name="Kohn T."/>
            <person name="Peeters S.H."/>
            <person name="Heuer A."/>
            <person name="Rast P."/>
            <person name="Oberbeckmann S."/>
            <person name="Bunk B."/>
            <person name="Jeske O."/>
            <person name="Meyerdierks A."/>
            <person name="Storesund J.E."/>
            <person name="Kallscheuer N."/>
            <person name="Luecker S."/>
            <person name="Lage O.M."/>
            <person name="Pohl T."/>
            <person name="Merkel B.J."/>
            <person name="Hornburger P."/>
            <person name="Mueller R.-W."/>
            <person name="Bruemmer F."/>
            <person name="Labrenz M."/>
            <person name="Spormann A.M."/>
            <person name="Op Den Camp H."/>
            <person name="Overmann J."/>
            <person name="Amann R."/>
            <person name="Jetten M.S.M."/>
            <person name="Mascher T."/>
            <person name="Medema M.H."/>
            <person name="Devos D.P."/>
            <person name="Kaster A.-K."/>
            <person name="Ovreas L."/>
            <person name="Rohde M."/>
            <person name="Galperin M.Y."/>
            <person name="Jogler C."/>
        </authorList>
    </citation>
    <scope>NUCLEOTIDE SEQUENCE [LARGE SCALE GENOMIC DNA]</scope>
    <source>
        <strain evidence="7 8">CA13</strain>
    </source>
</reference>
<keyword evidence="5" id="KW-0732">Signal</keyword>
<dbReference type="PROSITE" id="PS00523">
    <property type="entry name" value="SULFATASE_1"/>
    <property type="match status" value="1"/>
</dbReference>
<keyword evidence="8" id="KW-1185">Reference proteome</keyword>
<dbReference type="PANTHER" id="PTHR42693:SF53">
    <property type="entry name" value="ENDO-4-O-SULFATASE"/>
    <property type="match status" value="1"/>
</dbReference>
<dbReference type="Gene3D" id="3.30.1120.10">
    <property type="match status" value="1"/>
</dbReference>
<feature type="domain" description="Sulfatase N-terminal" evidence="6">
    <location>
        <begin position="27"/>
        <end position="374"/>
    </location>
</feature>
<keyword evidence="4" id="KW-0106">Calcium</keyword>
<dbReference type="AlphaFoldDB" id="A0A5C5ZAU3"/>
<dbReference type="OrthoDB" id="9765065at2"/>
<dbReference type="InterPro" id="IPR017850">
    <property type="entry name" value="Alkaline_phosphatase_core_sf"/>
</dbReference>
<dbReference type="InterPro" id="IPR024607">
    <property type="entry name" value="Sulfatase_CS"/>
</dbReference>
<dbReference type="EMBL" id="SJPJ01000001">
    <property type="protein sequence ID" value="TWT84330.1"/>
    <property type="molecule type" value="Genomic_DNA"/>
</dbReference>
<evidence type="ECO:0000256" key="2">
    <source>
        <dbReference type="ARBA" id="ARBA00022723"/>
    </source>
</evidence>
<sequence length="492" mass="54154" precursor="true">MKTTCFLAIIIAITVVANASGAESSRPNIVFVLADDLGYGDLHCYNANSKVPTPNLDRLANGGMRFTDAHSGAAVCSPTRYGFLTGRHFLRRPNWIEGILNRCLIDEEQLTVAEYLQANGYHTACFGKWHLGQTWFDQKGKATGASFKTDYKRPTRGGPNDHGFDHFFGMNGTAVGSPLSLMENRLVTEIPTVKGPKKGRPMAKSHRPIDVMPRTTQRALDYIDASVKERKGQPFFIYYALTAVHTPIVPAKQYHGKSDASDYGDFVYQIDDTVGQIVQKLNEHDLSENTLIVFSSDNGSHGRAAEGNGNGPGSVMKKFDHQANGNWRGLKGDGYEGGHRVPFIARWPGHVPVNSQCDELITLEDFMATCAEIIGKPLPKDTAQDSFNILPYLLGDKAASGIRPYAVLSTFFGKPVIRKDSWVLMPFMEGGGPYNKNAVESDEGGPQGQLFDLSTDPGQKKNLWLKHLDVVTELTRLHAEHVSRGRSLGIDR</sequence>
<evidence type="ECO:0000313" key="8">
    <source>
        <dbReference type="Proteomes" id="UP000315010"/>
    </source>
</evidence>
<evidence type="ECO:0000256" key="4">
    <source>
        <dbReference type="ARBA" id="ARBA00022837"/>
    </source>
</evidence>
<accession>A0A5C5ZAU3</accession>
<keyword evidence="2" id="KW-0479">Metal-binding</keyword>
<feature type="signal peptide" evidence="5">
    <location>
        <begin position="1"/>
        <end position="19"/>
    </location>
</feature>
<evidence type="ECO:0000313" key="7">
    <source>
        <dbReference type="EMBL" id="TWT84330.1"/>
    </source>
</evidence>
<dbReference type="PANTHER" id="PTHR42693">
    <property type="entry name" value="ARYLSULFATASE FAMILY MEMBER"/>
    <property type="match status" value="1"/>
</dbReference>
<dbReference type="SUPFAM" id="SSF53649">
    <property type="entry name" value="Alkaline phosphatase-like"/>
    <property type="match status" value="1"/>
</dbReference>
<evidence type="ECO:0000259" key="6">
    <source>
        <dbReference type="Pfam" id="PF00884"/>
    </source>
</evidence>
<dbReference type="RefSeq" id="WP_146401999.1">
    <property type="nucleotide sequence ID" value="NZ_SJPJ01000001.1"/>
</dbReference>
<evidence type="ECO:0000256" key="1">
    <source>
        <dbReference type="ARBA" id="ARBA00008779"/>
    </source>
</evidence>
<dbReference type="Proteomes" id="UP000315010">
    <property type="component" value="Unassembled WGS sequence"/>
</dbReference>
<dbReference type="GO" id="GO:0046872">
    <property type="term" value="F:metal ion binding"/>
    <property type="evidence" value="ECO:0007669"/>
    <property type="project" value="UniProtKB-KW"/>
</dbReference>
<dbReference type="Pfam" id="PF00884">
    <property type="entry name" value="Sulfatase"/>
    <property type="match status" value="1"/>
</dbReference>
<comment type="caution">
    <text evidence="7">The sequence shown here is derived from an EMBL/GenBank/DDBJ whole genome shotgun (WGS) entry which is preliminary data.</text>
</comment>
<dbReference type="InterPro" id="IPR050738">
    <property type="entry name" value="Sulfatase"/>
</dbReference>
<feature type="chain" id="PRO_5023084654" evidence="5">
    <location>
        <begin position="20"/>
        <end position="492"/>
    </location>
</feature>
<comment type="similarity">
    <text evidence="1">Belongs to the sulfatase family.</text>
</comment>
<proteinExistence type="inferred from homology"/>
<dbReference type="GO" id="GO:0004065">
    <property type="term" value="F:arylsulfatase activity"/>
    <property type="evidence" value="ECO:0007669"/>
    <property type="project" value="UniProtKB-EC"/>
</dbReference>
<evidence type="ECO:0000256" key="3">
    <source>
        <dbReference type="ARBA" id="ARBA00022801"/>
    </source>
</evidence>
<organism evidence="7 8">
    <name type="scientific">Novipirellula herctigrandis</name>
    <dbReference type="NCBI Taxonomy" id="2527986"/>
    <lineage>
        <taxon>Bacteria</taxon>
        <taxon>Pseudomonadati</taxon>
        <taxon>Planctomycetota</taxon>
        <taxon>Planctomycetia</taxon>
        <taxon>Pirellulales</taxon>
        <taxon>Pirellulaceae</taxon>
        <taxon>Novipirellula</taxon>
    </lineage>
</organism>
<dbReference type="CDD" id="cd16143">
    <property type="entry name" value="ARS_like"/>
    <property type="match status" value="1"/>
</dbReference>
<gene>
    <name evidence="7" type="primary">atsA_121</name>
    <name evidence="7" type="ORF">CA13_58070</name>
</gene>
<keyword evidence="3 7" id="KW-0378">Hydrolase</keyword>
<dbReference type="InterPro" id="IPR000917">
    <property type="entry name" value="Sulfatase_N"/>
</dbReference>
<protein>
    <submittedName>
        <fullName evidence="7">Arylsulfatase</fullName>
        <ecNumber evidence="7">3.1.6.1</ecNumber>
    </submittedName>
</protein>
<dbReference type="Gene3D" id="3.40.720.10">
    <property type="entry name" value="Alkaline Phosphatase, subunit A"/>
    <property type="match status" value="1"/>
</dbReference>
<name>A0A5C5ZAU3_9BACT</name>
<dbReference type="EC" id="3.1.6.1" evidence="7"/>